<organism evidence="2 3">
    <name type="scientific">Rhipicephalus sanguineus</name>
    <name type="common">Brown dog tick</name>
    <name type="synonym">Ixodes sanguineus</name>
    <dbReference type="NCBI Taxonomy" id="34632"/>
    <lineage>
        <taxon>Eukaryota</taxon>
        <taxon>Metazoa</taxon>
        <taxon>Ecdysozoa</taxon>
        <taxon>Arthropoda</taxon>
        <taxon>Chelicerata</taxon>
        <taxon>Arachnida</taxon>
        <taxon>Acari</taxon>
        <taxon>Parasitiformes</taxon>
        <taxon>Ixodida</taxon>
        <taxon>Ixodoidea</taxon>
        <taxon>Ixodidae</taxon>
        <taxon>Rhipicephalinae</taxon>
        <taxon>Rhipicephalus</taxon>
        <taxon>Rhipicephalus</taxon>
    </lineage>
</organism>
<protein>
    <submittedName>
        <fullName evidence="2">Uncharacterized protein</fullName>
    </submittedName>
</protein>
<name>A0A9D4PJS3_RHISA</name>
<dbReference type="VEuPathDB" id="VectorBase:RSAN_033886"/>
<keyword evidence="3" id="KW-1185">Reference proteome</keyword>
<reference evidence="2" key="2">
    <citation type="submission" date="2021-09" db="EMBL/GenBank/DDBJ databases">
        <authorList>
            <person name="Jia N."/>
            <person name="Wang J."/>
            <person name="Shi W."/>
            <person name="Du L."/>
            <person name="Sun Y."/>
            <person name="Zhan W."/>
            <person name="Jiang J."/>
            <person name="Wang Q."/>
            <person name="Zhang B."/>
            <person name="Ji P."/>
            <person name="Sakyi L.B."/>
            <person name="Cui X."/>
            <person name="Yuan T."/>
            <person name="Jiang B."/>
            <person name="Yang W."/>
            <person name="Lam T.T.-Y."/>
            <person name="Chang Q."/>
            <person name="Ding S."/>
            <person name="Wang X."/>
            <person name="Zhu J."/>
            <person name="Ruan X."/>
            <person name="Zhao L."/>
            <person name="Wei J."/>
            <person name="Que T."/>
            <person name="Du C."/>
            <person name="Cheng J."/>
            <person name="Dai P."/>
            <person name="Han X."/>
            <person name="Huang E."/>
            <person name="Gao Y."/>
            <person name="Liu J."/>
            <person name="Shao H."/>
            <person name="Ye R."/>
            <person name="Li L."/>
            <person name="Wei W."/>
            <person name="Wang X."/>
            <person name="Wang C."/>
            <person name="Huo Q."/>
            <person name="Li W."/>
            <person name="Guo W."/>
            <person name="Chen H."/>
            <person name="Chen S."/>
            <person name="Zhou L."/>
            <person name="Zhou L."/>
            <person name="Ni X."/>
            <person name="Tian J."/>
            <person name="Zhou Y."/>
            <person name="Sheng Y."/>
            <person name="Liu T."/>
            <person name="Pan Y."/>
            <person name="Xia L."/>
            <person name="Li J."/>
            <person name="Zhao F."/>
            <person name="Cao W."/>
        </authorList>
    </citation>
    <scope>NUCLEOTIDE SEQUENCE</scope>
    <source>
        <strain evidence="2">Rsan-2018</strain>
        <tissue evidence="2">Larvae</tissue>
    </source>
</reference>
<keyword evidence="1" id="KW-0472">Membrane</keyword>
<proteinExistence type="predicted"/>
<accession>A0A9D4PJS3</accession>
<sequence>MIIPFLAPNEHVRRAHTPEGVWYDFQMASGVPSPPLISEAGGGSHTLQRRGSRRVSLLLRGGHVLPVSATPPAFIRDGHSPEYSLRVALGEQYQAKGSVYCDDGVSAGGDVAVLCKPVSKRDRTSAQCFKALFLKRLTYMRRSWGIFLVSYVLPLVVLWLLLEVLPAPSPKRMQHEQELYHLYGASEIRLGYNFPGNAVVLQGGAAAANLSRTLVVLVEAEGCSVRNVSDFNKTRIHDDLAMYVCTYPMAIVLEPDR</sequence>
<comment type="caution">
    <text evidence="2">The sequence shown here is derived from an EMBL/GenBank/DDBJ whole genome shotgun (WGS) entry which is preliminary data.</text>
</comment>
<dbReference type="EMBL" id="JABSTV010001253">
    <property type="protein sequence ID" value="KAH7943370.1"/>
    <property type="molecule type" value="Genomic_DNA"/>
</dbReference>
<evidence type="ECO:0000313" key="3">
    <source>
        <dbReference type="Proteomes" id="UP000821837"/>
    </source>
</evidence>
<dbReference type="Proteomes" id="UP000821837">
    <property type="component" value="Unassembled WGS sequence"/>
</dbReference>
<evidence type="ECO:0000256" key="1">
    <source>
        <dbReference type="SAM" id="Phobius"/>
    </source>
</evidence>
<gene>
    <name evidence="2" type="ORF">HPB52_007283</name>
</gene>
<keyword evidence="1" id="KW-1133">Transmembrane helix</keyword>
<keyword evidence="1" id="KW-0812">Transmembrane</keyword>
<reference evidence="2" key="1">
    <citation type="journal article" date="2020" name="Cell">
        <title>Large-Scale Comparative Analyses of Tick Genomes Elucidate Their Genetic Diversity and Vector Capacities.</title>
        <authorList>
            <consortium name="Tick Genome and Microbiome Consortium (TIGMIC)"/>
            <person name="Jia N."/>
            <person name="Wang J."/>
            <person name="Shi W."/>
            <person name="Du L."/>
            <person name="Sun Y."/>
            <person name="Zhan W."/>
            <person name="Jiang J.F."/>
            <person name="Wang Q."/>
            <person name="Zhang B."/>
            <person name="Ji P."/>
            <person name="Bell-Sakyi L."/>
            <person name="Cui X.M."/>
            <person name="Yuan T.T."/>
            <person name="Jiang B.G."/>
            <person name="Yang W.F."/>
            <person name="Lam T.T."/>
            <person name="Chang Q.C."/>
            <person name="Ding S.J."/>
            <person name="Wang X.J."/>
            <person name="Zhu J.G."/>
            <person name="Ruan X.D."/>
            <person name="Zhao L."/>
            <person name="Wei J.T."/>
            <person name="Ye R.Z."/>
            <person name="Que T.C."/>
            <person name="Du C.H."/>
            <person name="Zhou Y.H."/>
            <person name="Cheng J.X."/>
            <person name="Dai P.F."/>
            <person name="Guo W.B."/>
            <person name="Han X.H."/>
            <person name="Huang E.J."/>
            <person name="Li L.F."/>
            <person name="Wei W."/>
            <person name="Gao Y.C."/>
            <person name="Liu J.Z."/>
            <person name="Shao H.Z."/>
            <person name="Wang X."/>
            <person name="Wang C.C."/>
            <person name="Yang T.C."/>
            <person name="Huo Q.B."/>
            <person name="Li W."/>
            <person name="Chen H.Y."/>
            <person name="Chen S.E."/>
            <person name="Zhou L.G."/>
            <person name="Ni X.B."/>
            <person name="Tian J.H."/>
            <person name="Sheng Y."/>
            <person name="Liu T."/>
            <person name="Pan Y.S."/>
            <person name="Xia L.Y."/>
            <person name="Li J."/>
            <person name="Zhao F."/>
            <person name="Cao W.C."/>
        </authorList>
    </citation>
    <scope>NUCLEOTIDE SEQUENCE</scope>
    <source>
        <strain evidence="2">Rsan-2018</strain>
    </source>
</reference>
<evidence type="ECO:0000313" key="2">
    <source>
        <dbReference type="EMBL" id="KAH7943370.1"/>
    </source>
</evidence>
<dbReference type="AlphaFoldDB" id="A0A9D4PJS3"/>
<feature type="transmembrane region" description="Helical" evidence="1">
    <location>
        <begin position="144"/>
        <end position="162"/>
    </location>
</feature>